<feature type="transmembrane region" description="Helical" evidence="8">
    <location>
        <begin position="46"/>
        <end position="73"/>
    </location>
</feature>
<feature type="transmembrane region" description="Helical" evidence="8">
    <location>
        <begin position="142"/>
        <end position="161"/>
    </location>
</feature>
<dbReference type="Proteomes" id="UP000662747">
    <property type="component" value="Chromosome"/>
</dbReference>
<dbReference type="PANTHER" id="PTHR30445:SF9">
    <property type="match status" value="1"/>
</dbReference>
<comment type="similarity">
    <text evidence="2">Belongs to the AAE transporter (TC 2.A.81) family.</text>
</comment>
<reference evidence="10 11" key="1">
    <citation type="submission" date="2021-02" db="EMBL/GenBank/DDBJ databases">
        <title>De Novo genome assembly of isolated myxobacteria.</title>
        <authorList>
            <person name="Stevens D.C."/>
        </authorList>
    </citation>
    <scope>NUCLEOTIDE SEQUENCE [LARGE SCALE GENOMIC DNA]</scope>
    <source>
        <strain evidence="11">SCPEA02</strain>
    </source>
</reference>
<name>A0ABX7P0N7_9BACT</name>
<feature type="transmembrane region" description="Helical" evidence="8">
    <location>
        <begin position="80"/>
        <end position="99"/>
    </location>
</feature>
<keyword evidence="4" id="KW-1003">Cell membrane</keyword>
<dbReference type="InterPro" id="IPR050144">
    <property type="entry name" value="AAE_transporter"/>
</dbReference>
<organism evidence="10 11">
    <name type="scientific">Pyxidicoccus parkwayensis</name>
    <dbReference type="NCBI Taxonomy" id="2813578"/>
    <lineage>
        <taxon>Bacteria</taxon>
        <taxon>Pseudomonadati</taxon>
        <taxon>Myxococcota</taxon>
        <taxon>Myxococcia</taxon>
        <taxon>Myxococcales</taxon>
        <taxon>Cystobacterineae</taxon>
        <taxon>Myxococcaceae</taxon>
        <taxon>Pyxidicoccus</taxon>
    </lineage>
</organism>
<evidence type="ECO:0000259" key="9">
    <source>
        <dbReference type="PROSITE" id="PS51202"/>
    </source>
</evidence>
<dbReference type="PROSITE" id="PS51202">
    <property type="entry name" value="RCK_C"/>
    <property type="match status" value="1"/>
</dbReference>
<feature type="transmembrane region" description="Helical" evidence="8">
    <location>
        <begin position="526"/>
        <end position="548"/>
    </location>
</feature>
<evidence type="ECO:0000256" key="6">
    <source>
        <dbReference type="ARBA" id="ARBA00022989"/>
    </source>
</evidence>
<dbReference type="RefSeq" id="WP_206724814.1">
    <property type="nucleotide sequence ID" value="NZ_CP071090.1"/>
</dbReference>
<dbReference type="Pfam" id="PF02080">
    <property type="entry name" value="TrkA_C"/>
    <property type="match status" value="1"/>
</dbReference>
<dbReference type="InterPro" id="IPR036721">
    <property type="entry name" value="RCK_C_sf"/>
</dbReference>
<dbReference type="EMBL" id="CP071090">
    <property type="protein sequence ID" value="QSQ23239.1"/>
    <property type="molecule type" value="Genomic_DNA"/>
</dbReference>
<evidence type="ECO:0000256" key="7">
    <source>
        <dbReference type="ARBA" id="ARBA00023136"/>
    </source>
</evidence>
<keyword evidence="6 8" id="KW-1133">Transmembrane helix</keyword>
<comment type="subcellular location">
    <subcellularLocation>
        <location evidence="1">Cell membrane</location>
        <topology evidence="1">Multi-pass membrane protein</topology>
    </subcellularLocation>
</comment>
<accession>A0ABX7P0N7</accession>
<evidence type="ECO:0000256" key="1">
    <source>
        <dbReference type="ARBA" id="ARBA00004651"/>
    </source>
</evidence>
<gene>
    <name evidence="10" type="ORF">JY651_50595</name>
</gene>
<proteinExistence type="inferred from homology"/>
<dbReference type="InterPro" id="IPR006512">
    <property type="entry name" value="YidE_YbjL"/>
</dbReference>
<dbReference type="PANTHER" id="PTHR30445">
    <property type="entry name" value="K(+)_H(+) ANTIPORTER SUBUNIT KHTT"/>
    <property type="match status" value="1"/>
</dbReference>
<dbReference type="SUPFAM" id="SSF116726">
    <property type="entry name" value="TrkA C-terminal domain-like"/>
    <property type="match status" value="1"/>
</dbReference>
<feature type="transmembrane region" description="Helical" evidence="8">
    <location>
        <begin position="436"/>
        <end position="457"/>
    </location>
</feature>
<feature type="domain" description="RCK C-terminal" evidence="9">
    <location>
        <begin position="343"/>
        <end position="425"/>
    </location>
</feature>
<sequence length="612" mass="64746">MASTAPTSNQAHALRLAAWAGLILSGILLVRLLARDLPSAAKATGLLGPVFAFMANQPFVLLFATVAAGYALGRVTVLRFNLGATAATLIIGLGLSLWASLRGVTFTVPDFGSTLFFNLFMFAVGMKVGPQFLSGLRRDARAFIALGLLVPLLSAGLMLGLREVFHLAPGLAPGIFAGANTATPGLGAAKDVYLRQHAGDPTVLANLSTAFAFGYCVSLVLFVLMMKVLPRWFGRDVKKEAKAYQRELEAGAAHALPGTANALAPDAAWLAVRAFKLEYAEAVGQSLAQLRERFPEVALERVHRGEQTLELTDSLRLQRDDVVVVSGPLWAMVRVTQVIGPELPDVKLREVGLETVEVVAQTERSVGRRVGDLLHKEGHGFYINALFRGGVEIPHGPETVVRRGDVFRITGSQLRIHQLAEALGGRVVRPSMTTDIVTLALGLSVGAFLGTLPIPLFGLNLSLGSAVGLLLTGIVLSTLRTRNPRLGGPFPEPARQLLEDLGLNVFIAITALNAGAGVIQSVRAGVLVPIAVGTLVAGMIPPVIGWMVGQYRHHMNAGLLEGAIAGARCSSPGLRTAQEDTESTVPALSYPVTFAISNIVVTLGCYLLASLD</sequence>
<keyword evidence="11" id="KW-1185">Reference proteome</keyword>
<evidence type="ECO:0000256" key="4">
    <source>
        <dbReference type="ARBA" id="ARBA00022475"/>
    </source>
</evidence>
<evidence type="ECO:0000256" key="2">
    <source>
        <dbReference type="ARBA" id="ARBA00009854"/>
    </source>
</evidence>
<evidence type="ECO:0000313" key="10">
    <source>
        <dbReference type="EMBL" id="QSQ23239.1"/>
    </source>
</evidence>
<feature type="transmembrane region" description="Helical" evidence="8">
    <location>
        <begin position="501"/>
        <end position="520"/>
    </location>
</feature>
<feature type="transmembrane region" description="Helical" evidence="8">
    <location>
        <begin position="210"/>
        <end position="229"/>
    </location>
</feature>
<feature type="transmembrane region" description="Helical" evidence="8">
    <location>
        <begin position="588"/>
        <end position="609"/>
    </location>
</feature>
<dbReference type="InterPro" id="IPR006037">
    <property type="entry name" value="RCK_C"/>
</dbReference>
<keyword evidence="7 8" id="KW-0472">Membrane</keyword>
<dbReference type="Pfam" id="PF06826">
    <property type="entry name" value="Asp-Al_Ex"/>
    <property type="match status" value="2"/>
</dbReference>
<evidence type="ECO:0000256" key="5">
    <source>
        <dbReference type="ARBA" id="ARBA00022692"/>
    </source>
</evidence>
<keyword evidence="5 8" id="KW-0812">Transmembrane</keyword>
<feature type="transmembrane region" description="Helical" evidence="8">
    <location>
        <begin position="111"/>
        <end position="130"/>
    </location>
</feature>
<feature type="transmembrane region" description="Helical" evidence="8">
    <location>
        <begin position="12"/>
        <end position="34"/>
    </location>
</feature>
<evidence type="ECO:0000256" key="3">
    <source>
        <dbReference type="ARBA" id="ARBA00022448"/>
    </source>
</evidence>
<protein>
    <recommendedName>
        <fullName evidence="9">RCK C-terminal domain-containing protein</fullName>
    </recommendedName>
</protein>
<evidence type="ECO:0000256" key="8">
    <source>
        <dbReference type="SAM" id="Phobius"/>
    </source>
</evidence>
<keyword evidence="3" id="KW-0813">Transport</keyword>
<evidence type="ECO:0000313" key="11">
    <source>
        <dbReference type="Proteomes" id="UP000662747"/>
    </source>
</evidence>